<dbReference type="SUPFAM" id="SSF53335">
    <property type="entry name" value="S-adenosyl-L-methionine-dependent methyltransferases"/>
    <property type="match status" value="1"/>
</dbReference>
<dbReference type="GO" id="GO:0008168">
    <property type="term" value="F:methyltransferase activity"/>
    <property type="evidence" value="ECO:0007669"/>
    <property type="project" value="UniProtKB-KW"/>
</dbReference>
<dbReference type="RefSeq" id="WP_116764266.1">
    <property type="nucleotide sequence ID" value="NZ_QCZH01000020.1"/>
</dbReference>
<keyword evidence="2" id="KW-0489">Methyltransferase</keyword>
<dbReference type="InterPro" id="IPR029063">
    <property type="entry name" value="SAM-dependent_MTases_sf"/>
</dbReference>
<accession>A0A2U1JR56</accession>
<dbReference type="CDD" id="cd02440">
    <property type="entry name" value="AdoMet_MTases"/>
    <property type="match status" value="1"/>
</dbReference>
<dbReference type="EMBL" id="QCZH01000020">
    <property type="protein sequence ID" value="PWA07676.1"/>
    <property type="molecule type" value="Genomic_DNA"/>
</dbReference>
<evidence type="ECO:0000259" key="1">
    <source>
        <dbReference type="Pfam" id="PF13649"/>
    </source>
</evidence>
<protein>
    <submittedName>
        <fullName evidence="2">SAM-dependent methyltransferase</fullName>
    </submittedName>
</protein>
<dbReference type="PANTHER" id="PTHR12843">
    <property type="entry name" value="PROTEIN-LYSINE N-METHYLTRANSFERASE METTL10"/>
    <property type="match status" value="1"/>
</dbReference>
<evidence type="ECO:0000313" key="3">
    <source>
        <dbReference type="Proteomes" id="UP000245618"/>
    </source>
</evidence>
<dbReference type="Gene3D" id="3.40.50.150">
    <property type="entry name" value="Vaccinia Virus protein VP39"/>
    <property type="match status" value="1"/>
</dbReference>
<proteinExistence type="predicted"/>
<name>A0A2U1JR56_9FLAO</name>
<sequence>MKNKNYWENVYGTKQPHEVSWTQEKPETSLRLIANCNLPKTAKIIDIGGGDSTLVDCLLELGYADLTVLDISEKAIEKAKIRLGELAEKVKWIVSDITEFQPTEVYAIWHDRATFHFLTEKAQIEKYQELVQDYVSDYLIMATFSDNGPLKCSGLEIKQYSIAALEDTFQHGFKKAEGFYEDHKTPFETIQNFVFCRFKKK</sequence>
<keyword evidence="2" id="KW-0808">Transferase</keyword>
<gene>
    <name evidence="2" type="ORF">DB891_14345</name>
</gene>
<dbReference type="PANTHER" id="PTHR12843:SF5">
    <property type="entry name" value="EEF1A LYSINE METHYLTRANSFERASE 2"/>
    <property type="match status" value="1"/>
</dbReference>
<dbReference type="OrthoDB" id="9788660at2"/>
<organism evidence="2 3">
    <name type="scientific">Flavobacterium laiguense</name>
    <dbReference type="NCBI Taxonomy" id="2169409"/>
    <lineage>
        <taxon>Bacteria</taxon>
        <taxon>Pseudomonadati</taxon>
        <taxon>Bacteroidota</taxon>
        <taxon>Flavobacteriia</taxon>
        <taxon>Flavobacteriales</taxon>
        <taxon>Flavobacteriaceae</taxon>
        <taxon>Flavobacterium</taxon>
    </lineage>
</organism>
<feature type="domain" description="Methyltransferase" evidence="1">
    <location>
        <begin position="44"/>
        <end position="127"/>
    </location>
</feature>
<dbReference type="GO" id="GO:0032259">
    <property type="term" value="P:methylation"/>
    <property type="evidence" value="ECO:0007669"/>
    <property type="project" value="UniProtKB-KW"/>
</dbReference>
<keyword evidence="3" id="KW-1185">Reference proteome</keyword>
<dbReference type="InterPro" id="IPR041698">
    <property type="entry name" value="Methyltransf_25"/>
</dbReference>
<evidence type="ECO:0000313" key="2">
    <source>
        <dbReference type="EMBL" id="PWA07676.1"/>
    </source>
</evidence>
<dbReference type="Pfam" id="PF13649">
    <property type="entry name" value="Methyltransf_25"/>
    <property type="match status" value="1"/>
</dbReference>
<dbReference type="Proteomes" id="UP000245618">
    <property type="component" value="Unassembled WGS sequence"/>
</dbReference>
<comment type="caution">
    <text evidence="2">The sequence shown here is derived from an EMBL/GenBank/DDBJ whole genome shotgun (WGS) entry which is preliminary data.</text>
</comment>
<dbReference type="AlphaFoldDB" id="A0A2U1JR56"/>
<reference evidence="2 3" key="1">
    <citation type="submission" date="2018-04" db="EMBL/GenBank/DDBJ databases">
        <title>Flavobacterium sp. nov., isolated from glacier ice.</title>
        <authorList>
            <person name="Liu Q."/>
            <person name="Xin Y.-H."/>
        </authorList>
    </citation>
    <scope>NUCLEOTIDE SEQUENCE [LARGE SCALE GENOMIC DNA]</scope>
    <source>
        <strain evidence="2 3">LB2P30</strain>
    </source>
</reference>